<feature type="non-terminal residue" evidence="3">
    <location>
        <position position="209"/>
    </location>
</feature>
<feature type="compositionally biased region" description="Low complexity" evidence="1">
    <location>
        <begin position="160"/>
        <end position="195"/>
    </location>
</feature>
<evidence type="ECO:0000313" key="3">
    <source>
        <dbReference type="EMBL" id="TDD61712.1"/>
    </source>
</evidence>
<evidence type="ECO:0008006" key="5">
    <source>
        <dbReference type="Google" id="ProtNLM"/>
    </source>
</evidence>
<feature type="compositionally biased region" description="Gly residues" evidence="1">
    <location>
        <begin position="196"/>
        <end position="209"/>
    </location>
</feature>
<organism evidence="3 4">
    <name type="scientific">Actinomadura darangshiensis</name>
    <dbReference type="NCBI Taxonomy" id="705336"/>
    <lineage>
        <taxon>Bacteria</taxon>
        <taxon>Bacillati</taxon>
        <taxon>Actinomycetota</taxon>
        <taxon>Actinomycetes</taxon>
        <taxon>Streptosporangiales</taxon>
        <taxon>Thermomonosporaceae</taxon>
        <taxon>Actinomadura</taxon>
    </lineage>
</organism>
<dbReference type="AlphaFoldDB" id="A0A4R4ZX01"/>
<dbReference type="EMBL" id="SMKY01000469">
    <property type="protein sequence ID" value="TDD61712.1"/>
    <property type="molecule type" value="Genomic_DNA"/>
</dbReference>
<keyword evidence="4" id="KW-1185">Reference proteome</keyword>
<feature type="chain" id="PRO_5020568929" description="DUF11 domain-containing protein" evidence="2">
    <location>
        <begin position="28"/>
        <end position="209"/>
    </location>
</feature>
<keyword evidence="2" id="KW-0732">Signal</keyword>
<dbReference type="Proteomes" id="UP000295578">
    <property type="component" value="Unassembled WGS sequence"/>
</dbReference>
<evidence type="ECO:0000256" key="1">
    <source>
        <dbReference type="SAM" id="MobiDB-lite"/>
    </source>
</evidence>
<comment type="caution">
    <text evidence="3">The sequence shown here is derived from an EMBL/GenBank/DDBJ whole genome shotgun (WGS) entry which is preliminary data.</text>
</comment>
<sequence length="209" mass="20621">MICRSAVKPIFVGLGTAAILAAGGASAVADASPSPSESGTTTPAVGKLNVDLFTKPSAPEAGDPVDVAATVKAVDGDVSDVKIKSVKVDAAGATLTGDCVAPYPADPCRVGDGTLSSGDSDVFNWELKVSKKLKQVEVTVTVSATKVDDVVKTSTVKYVVPSPTPTKTTPSPTKTAKPTKTPTKSPSPTHTSSSGSSGGSGGGSSSSGS</sequence>
<reference evidence="3 4" key="1">
    <citation type="submission" date="2019-03" db="EMBL/GenBank/DDBJ databases">
        <title>Draft genome sequences of novel Actinobacteria.</title>
        <authorList>
            <person name="Sahin N."/>
            <person name="Ay H."/>
            <person name="Saygin H."/>
        </authorList>
    </citation>
    <scope>NUCLEOTIDE SEQUENCE [LARGE SCALE GENOMIC DNA]</scope>
    <source>
        <strain evidence="3 4">DSM 45941</strain>
    </source>
</reference>
<protein>
    <recommendedName>
        <fullName evidence="5">DUF11 domain-containing protein</fullName>
    </recommendedName>
</protein>
<gene>
    <name evidence="3" type="ORF">E1293_44735</name>
</gene>
<dbReference type="RefSeq" id="WP_207939498.1">
    <property type="nucleotide sequence ID" value="NZ_SMKY01000469.1"/>
</dbReference>
<feature type="region of interest" description="Disordered" evidence="1">
    <location>
        <begin position="160"/>
        <end position="209"/>
    </location>
</feature>
<proteinExistence type="predicted"/>
<name>A0A4R4ZX01_9ACTN</name>
<evidence type="ECO:0000313" key="4">
    <source>
        <dbReference type="Proteomes" id="UP000295578"/>
    </source>
</evidence>
<accession>A0A4R4ZX01</accession>
<evidence type="ECO:0000256" key="2">
    <source>
        <dbReference type="SAM" id="SignalP"/>
    </source>
</evidence>
<feature type="signal peptide" evidence="2">
    <location>
        <begin position="1"/>
        <end position="27"/>
    </location>
</feature>